<feature type="transmembrane region" description="Helical" evidence="2">
    <location>
        <begin position="656"/>
        <end position="680"/>
    </location>
</feature>
<feature type="transmembrane region" description="Helical" evidence="2">
    <location>
        <begin position="12"/>
        <end position="35"/>
    </location>
</feature>
<feature type="compositionally biased region" description="Pro residues" evidence="1">
    <location>
        <begin position="1342"/>
        <end position="1353"/>
    </location>
</feature>
<comment type="caution">
    <text evidence="3">The sequence shown here is derived from an EMBL/GenBank/DDBJ whole genome shotgun (WGS) entry which is preliminary data.</text>
</comment>
<feature type="region of interest" description="Disordered" evidence="1">
    <location>
        <begin position="1314"/>
        <end position="1355"/>
    </location>
</feature>
<keyword evidence="2" id="KW-0812">Transmembrane</keyword>
<feature type="transmembrane region" description="Helical" evidence="2">
    <location>
        <begin position="478"/>
        <end position="499"/>
    </location>
</feature>
<evidence type="ECO:0000256" key="1">
    <source>
        <dbReference type="SAM" id="MobiDB-lite"/>
    </source>
</evidence>
<feature type="transmembrane region" description="Helical" evidence="2">
    <location>
        <begin position="183"/>
        <end position="205"/>
    </location>
</feature>
<feature type="transmembrane region" description="Helical" evidence="2">
    <location>
        <begin position="135"/>
        <end position="163"/>
    </location>
</feature>
<feature type="transmembrane region" description="Helical" evidence="2">
    <location>
        <begin position="428"/>
        <end position="458"/>
    </location>
</feature>
<feature type="transmembrane region" description="Helical" evidence="2">
    <location>
        <begin position="1010"/>
        <end position="1030"/>
    </location>
</feature>
<feature type="transmembrane region" description="Helical" evidence="2">
    <location>
        <begin position="707"/>
        <end position="729"/>
    </location>
</feature>
<feature type="compositionally biased region" description="Acidic residues" evidence="1">
    <location>
        <begin position="1448"/>
        <end position="1466"/>
    </location>
</feature>
<dbReference type="Proteomes" id="UP000695562">
    <property type="component" value="Unassembled WGS sequence"/>
</dbReference>
<organism evidence="3 4">
    <name type="scientific">Polysphondylium violaceum</name>
    <dbReference type="NCBI Taxonomy" id="133409"/>
    <lineage>
        <taxon>Eukaryota</taxon>
        <taxon>Amoebozoa</taxon>
        <taxon>Evosea</taxon>
        <taxon>Eumycetozoa</taxon>
        <taxon>Dictyostelia</taxon>
        <taxon>Dictyosteliales</taxon>
        <taxon>Dictyosteliaceae</taxon>
        <taxon>Polysphondylium</taxon>
    </lineage>
</organism>
<dbReference type="EMBL" id="AJWJ01000053">
    <property type="protein sequence ID" value="KAF2076672.1"/>
    <property type="molecule type" value="Genomic_DNA"/>
</dbReference>
<name>A0A8J4Q0W0_9MYCE</name>
<evidence type="ECO:0000313" key="4">
    <source>
        <dbReference type="Proteomes" id="UP000695562"/>
    </source>
</evidence>
<dbReference type="OrthoDB" id="19487at2759"/>
<evidence type="ECO:0000313" key="3">
    <source>
        <dbReference type="EMBL" id="KAF2076672.1"/>
    </source>
</evidence>
<keyword evidence="2" id="KW-0472">Membrane</keyword>
<feature type="transmembrane region" description="Helical" evidence="2">
    <location>
        <begin position="945"/>
        <end position="975"/>
    </location>
</feature>
<reference evidence="3" key="1">
    <citation type="submission" date="2020-01" db="EMBL/GenBank/DDBJ databases">
        <title>Development of genomics and gene disruption for Polysphondylium violaceum indicates a role for the polyketide synthase stlB in stalk morphogenesis.</title>
        <authorList>
            <person name="Narita B."/>
            <person name="Kawabe Y."/>
            <person name="Kin K."/>
            <person name="Saito T."/>
            <person name="Gibbs R."/>
            <person name="Kuspa A."/>
            <person name="Muzny D."/>
            <person name="Queller D."/>
            <person name="Richards S."/>
            <person name="Strassman J."/>
            <person name="Sucgang R."/>
            <person name="Worley K."/>
            <person name="Schaap P."/>
        </authorList>
    </citation>
    <scope>NUCLEOTIDE SEQUENCE</scope>
    <source>
        <strain evidence="3">QSvi11</strain>
    </source>
</reference>
<feature type="transmembrane region" description="Helical" evidence="2">
    <location>
        <begin position="566"/>
        <end position="590"/>
    </location>
</feature>
<feature type="transmembrane region" description="Helical" evidence="2">
    <location>
        <begin position="880"/>
        <end position="898"/>
    </location>
</feature>
<keyword evidence="4" id="KW-1185">Reference proteome</keyword>
<gene>
    <name evidence="3" type="ORF">CYY_002042</name>
</gene>
<evidence type="ECO:0000256" key="2">
    <source>
        <dbReference type="SAM" id="Phobius"/>
    </source>
</evidence>
<feature type="transmembrane region" description="Helical" evidence="2">
    <location>
        <begin position="239"/>
        <end position="262"/>
    </location>
</feature>
<keyword evidence="2" id="KW-1133">Transmembrane helix</keyword>
<feature type="compositionally biased region" description="Basic and acidic residues" evidence="1">
    <location>
        <begin position="1428"/>
        <end position="1447"/>
    </location>
</feature>
<feature type="transmembrane region" description="Helical" evidence="2">
    <location>
        <begin position="904"/>
        <end position="924"/>
    </location>
</feature>
<accession>A0A8J4Q0W0</accession>
<feature type="transmembrane region" description="Helical" evidence="2">
    <location>
        <begin position="389"/>
        <end position="408"/>
    </location>
</feature>
<sequence>METPLILILIKYLLKFIAYLCSLLSLPITLYSIVLNKILRADTKSSLVHFLIFIPRCIIVIPFFPSFPLLAYLYGYLVSLGVGGAKYMPYAIGVAFLAGIVIGYWFTRSMSMFKDSIDKLAMVGKEGYFKGLGECVLDIGAMFSFLISVASVIRIPFMLIAAANNSSFPTESKRKLRTQFYRHLLLIPIDIIGLIFFLLTLVTVLRVKSLFSFIRKEQLGTPWRLCFNFTLRFVMVKQFCIAVLELFVLFFSFLFVLCPWRIKGCREEMKKANTQARAFTEMFLKELSCVADLIAIVCYAVTVVATVYRIYYSVGKIKSKDTLKRMRKETFKQSLMVLADILATVLMVIMLTNPYRIYKTIKRIARERDDSYVIKVFIEFGKYIRDLPFVFMGLFTCIAVWRAPVMLYQIFRKCRRSREKRSAVLHHFVYVFIDIIDVPFILASLIILITLWRAYHFVVGFMYMKNRNEQRKYVLKQIVAWFLDIPTFVALALVTITIYRLPATYRLLREYFKNKRFEGQPLEPTNASQVAPPPLARDGDDEDNPAPQTSALGQASSWRSIVLKQFVLVLIDIPFPILLLLTLWRLPILIGRLKEITDPSRKYAQRRLLILRYLLLVFLDILCLPIILFVLISFWRMPSFVKLVKEYKRGDNEHSMIAKLFLRTLVDIPFVILGLITMVFPWRGIFLIKSVYSATSDLEARSLAARYFAIMFVDILIFLELTWVFCTMWRIKTFFSTHKESIKPVAERRKWDDTFTLLKAATVTFITTLVDILTTTQILIIAIFVKQLVPFIRAVKKERLDRGENFELANILPWTGYYFTETLADIPHYFLMPLKLLGLAFFPIHMYLDKRGAKFEKVYSSFLSYALHWLNEICKKKMNFYGLDLFLTINVLSSFLIVPNELAMIPVAVNCIYMFLVTLGSPLWKASREKYGWDALGKAQGPFFIVEYVTVILQSLFFPLFLFIQGLMICAPVIISLGLYQSPRPSFAHYWELLFDSRNFWANAKHFNSGIWVLQAFWFLVCVVSWQVTFKVAKKHFPIFSPWKAYYWLVKKVFAGKIWWFYTQILAVGTKICFRLRRACFLGELLMFPLFSIWAFWPIIIPIITKIYYIFIASGLISVALTYFAYKIIKQNWTEKVSTQSDVPALSLTGVFVDLPESGGIVFTFVGTKRPGFTIRDARLSIEGEKIWKAIEAVIGKGKIRAALLVVGYPISLCPMFMDIADVNGPGHEVILKLQIGIAGSKPMLKKKTIVKMLEKIQKQDDATFDFVIEYGKKDFGWNKMGVLCKFTTTVTGILETGQSSGDDIGAPRQIFQQSPDLNVPAPPPPMPAHYKKNPATTKATSPPPPLTVPPPHRQLRNSFEEIQSRNLSRVNPNFNPMDYEDFYDGNYDFLNVDDNVYHGNDSEEIQNIQDIANNSNNSNDDNNDNVDIEKQVDKSDSDSHSEKEEKGDEENQDDQDDEIQVDDQDDISRNNSLNIV</sequence>
<feature type="transmembrane region" description="Helical" evidence="2">
    <location>
        <begin position="757"/>
        <end position="785"/>
    </location>
</feature>
<feature type="transmembrane region" description="Helical" evidence="2">
    <location>
        <begin position="335"/>
        <end position="352"/>
    </location>
</feature>
<feature type="region of interest" description="Disordered" evidence="1">
    <location>
        <begin position="519"/>
        <end position="552"/>
    </location>
</feature>
<feature type="transmembrane region" description="Helical" evidence="2">
    <location>
        <begin position="1081"/>
        <end position="1101"/>
    </location>
</feature>
<protein>
    <submittedName>
        <fullName evidence="3">Uncharacterized protein</fullName>
    </submittedName>
</protein>
<feature type="transmembrane region" description="Helical" evidence="2">
    <location>
        <begin position="87"/>
        <end position="106"/>
    </location>
</feature>
<feature type="region of interest" description="Disordered" evidence="1">
    <location>
        <begin position="1413"/>
        <end position="1477"/>
    </location>
</feature>
<feature type="transmembrane region" description="Helical" evidence="2">
    <location>
        <begin position="293"/>
        <end position="314"/>
    </location>
</feature>
<proteinExistence type="predicted"/>
<feature type="transmembrane region" description="Helical" evidence="2">
    <location>
        <begin position="610"/>
        <end position="635"/>
    </location>
</feature>
<feature type="transmembrane region" description="Helical" evidence="2">
    <location>
        <begin position="1107"/>
        <end position="1126"/>
    </location>
</feature>